<accession>A0A1S1BYR3</accession>
<evidence type="ECO:0000313" key="7">
    <source>
        <dbReference type="EMBL" id="RPM21735.1"/>
    </source>
</evidence>
<reference evidence="5" key="8">
    <citation type="submission" date="2020-01" db="EMBL/GenBank/DDBJ databases">
        <title>Bacteria Cultured from War Wounds Associated with the Conflict in Eastern Ukraine.</title>
        <authorList>
            <person name="Snesrud E."/>
            <person name="Galac M.R."/>
            <person name="Mc Gann P."/>
            <person name="Valentine K."/>
            <person name="Viacheslav K."/>
        </authorList>
    </citation>
    <scope>NUCLEOTIDE SEQUENCE</scope>
    <source>
        <strain evidence="5">VNMU148</strain>
    </source>
</reference>
<evidence type="ECO:0000313" key="9">
    <source>
        <dbReference type="Proteomes" id="UP000045039"/>
    </source>
</evidence>
<proteinExistence type="predicted"/>
<dbReference type="OMA" id="TVKIWGH"/>
<feature type="chain" id="PRO_5015028037" evidence="1">
    <location>
        <begin position="21"/>
        <end position="145"/>
    </location>
</feature>
<evidence type="ECO:0000313" key="8">
    <source>
        <dbReference type="EMBL" id="WOS75161.1"/>
    </source>
</evidence>
<protein>
    <submittedName>
        <fullName evidence="8">DUF6160 family protein</fullName>
    </submittedName>
</protein>
<reference evidence="8" key="10">
    <citation type="submission" date="2023-10" db="EMBL/GenBank/DDBJ databases">
        <title>Pathogen: clinical or host-associated sample.</title>
        <authorList>
            <person name="Hergert J."/>
            <person name="Casey R."/>
            <person name="Wagner J."/>
            <person name="Young E.L."/>
            <person name="Oakeson K.F."/>
        </authorList>
    </citation>
    <scope>NUCLEOTIDE SEQUENCE</scope>
    <source>
        <strain evidence="8">2021CK-01020</strain>
    </source>
</reference>
<dbReference type="eggNOG" id="ENOG50347NE">
    <property type="taxonomic scope" value="Bacteria"/>
</dbReference>
<dbReference type="InterPro" id="IPR046158">
    <property type="entry name" value="DUF6160"/>
</dbReference>
<dbReference type="KEGG" id="paeb:NCGM1900_4803"/>
<evidence type="ECO:0000313" key="4">
    <source>
        <dbReference type="EMBL" id="MUI33514.1"/>
    </source>
</evidence>
<dbReference type="EMBL" id="CVVU01000202">
    <property type="protein sequence ID" value="CRP01786.1"/>
    <property type="molecule type" value="Genomic_DNA"/>
</dbReference>
<evidence type="ECO:0000256" key="1">
    <source>
        <dbReference type="SAM" id="SignalP"/>
    </source>
</evidence>
<dbReference type="RefSeq" id="WP_003098074.1">
    <property type="nucleotide sequence ID" value="NZ_AP014622.1"/>
</dbReference>
<name>A0A072ZT70_PSEAI</name>
<reference evidence="7 11" key="5">
    <citation type="submission" date="2017-08" db="EMBL/GenBank/DDBJ databases">
        <authorList>
            <person name="Feschi L."/>
            <person name="Jeukens J."/>
            <person name="Emond-Rheault J.-G."/>
            <person name="Kukavica-Ibrulj I."/>
            <person name="Boyle B."/>
            <person name="Levesque R.C."/>
        </authorList>
    </citation>
    <scope>NUCLEOTIDE SEQUENCE [LARGE SCALE GENOMIC DNA]</scope>
    <source>
        <strain evidence="7 11">PA-W36</strain>
    </source>
</reference>
<dbReference type="Proteomes" id="UP000045039">
    <property type="component" value="Unassembled WGS sequence"/>
</dbReference>
<reference evidence="8" key="9">
    <citation type="submission" date="2023-06" db="EMBL/GenBank/DDBJ databases">
        <authorList>
            <consortium name="Clinical and Environmental Microbiology Branch: Whole genome sequencing antimicrobial resistance pathogens in the healthcare setting"/>
        </authorList>
    </citation>
    <scope>NUCLEOTIDE SEQUENCE</scope>
    <source>
        <strain evidence="8">2021CK-01020</strain>
    </source>
</reference>
<evidence type="ECO:0000313" key="12">
    <source>
        <dbReference type="Proteomes" id="UP000433532"/>
    </source>
</evidence>
<dbReference type="EMBL" id="CP136986">
    <property type="protein sequence ID" value="WOS75161.1"/>
    <property type="molecule type" value="Genomic_DNA"/>
</dbReference>
<dbReference type="Proteomes" id="UP001297540">
    <property type="component" value="Chromosome"/>
</dbReference>
<sequence>MKKHLFLATAVLAAPLLAHADLKAMDDGALSDVTGQAGISISGTFQGSVGAVTYTDTDTNGGSLRLENISLPALTIDDTKPLTIDVVTTDIGGKSTQQLAIGLPAITGDVTVGAIKVGDTSAASIGSLTVSGLNMAGSTIKVWGH</sequence>
<gene>
    <name evidence="6" type="ORF">CAZ10_29890</name>
    <name evidence="4" type="ORF">GNQ48_00745</name>
    <name evidence="5" type="ORF">GUL26_20425</name>
    <name evidence="7" type="ORF">IPC1295_05570</name>
    <name evidence="8" type="ORF">L4V69_21925</name>
    <name evidence="3" type="ORF">PAERUG_P19_London_7_VIM_2_05_10_03167</name>
</gene>
<dbReference type="EMBL" id="WXZT01000014">
    <property type="protein sequence ID" value="MZZ14615.1"/>
    <property type="molecule type" value="Genomic_DNA"/>
</dbReference>
<dbReference type="EMBL" id="NSNE01000002">
    <property type="protein sequence ID" value="RPM21735.1"/>
    <property type="molecule type" value="Genomic_DNA"/>
</dbReference>
<dbReference type="Proteomes" id="UP000433532">
    <property type="component" value="Unassembled WGS sequence"/>
</dbReference>
<dbReference type="EMBL" id="NFFZ01000022">
    <property type="protein sequence ID" value="OTI56327.1"/>
    <property type="molecule type" value="Genomic_DNA"/>
</dbReference>
<dbReference type="Proteomes" id="UP000194857">
    <property type="component" value="Unassembled WGS sequence"/>
</dbReference>
<reference evidence="7 11" key="6">
    <citation type="submission" date="2019-01" db="EMBL/GenBank/DDBJ databases">
        <title>The Pseudomonas aeruginosa pan-genome provides new insights on its population structure, horizontal gene transfer and pathogenicity.</title>
        <authorList>
            <person name="Freschi L."/>
            <person name="Vincent A.T."/>
            <person name="Jeukens J."/>
            <person name="Emond-Rheault J.-G."/>
            <person name="Kukavica-Ibrulj I."/>
            <person name="Dupont M.-J."/>
            <person name="Charette S.J."/>
            <person name="Boyle B."/>
            <person name="Levesque R.C."/>
        </authorList>
    </citation>
    <scope>NUCLEOTIDE SEQUENCE [LARGE SCALE GENOMIC DNA]</scope>
    <source>
        <strain evidence="7 11">PA-W36</strain>
    </source>
</reference>
<reference evidence="3" key="2">
    <citation type="submission" date="2015-06" db="EMBL/GenBank/DDBJ databases">
        <authorList>
            <person name="Radhakrishnan R."/>
            <person name="Underwood A."/>
            <person name="Al-Shahib A."/>
        </authorList>
    </citation>
    <scope>NUCLEOTIDE SEQUENCE</scope>
    <source>
        <strain evidence="3">P19_London_7_VIM_2_05_10</strain>
    </source>
</reference>
<reference evidence="4 12" key="7">
    <citation type="submission" date="2019-11" db="EMBL/GenBank/DDBJ databases">
        <title>Genomes of ocular Pseudomonas aeruginosa isolates.</title>
        <authorList>
            <person name="Khan M."/>
            <person name="Rice S.A."/>
            <person name="Willcox M.D.P."/>
            <person name="Stapleton F."/>
        </authorList>
    </citation>
    <scope>NUCLEOTIDE SEQUENCE [LARGE SCALE GENOMIC DNA]</scope>
    <source>
        <strain evidence="4 12">PA221</strain>
    </source>
</reference>
<dbReference type="Proteomes" id="UP000644192">
    <property type="component" value="Unassembled WGS sequence"/>
</dbReference>
<evidence type="ECO:0000259" key="2">
    <source>
        <dbReference type="Pfam" id="PF19657"/>
    </source>
</evidence>
<reference evidence="6" key="3">
    <citation type="submission" date="2017-05" db="EMBL/GenBank/DDBJ databases">
        <authorList>
            <person name="Song R."/>
            <person name="Chenine A.L."/>
            <person name="Ruprecht R.M."/>
        </authorList>
    </citation>
    <scope>NUCLEOTIDE SEQUENCE [LARGE SCALE GENOMIC DNA]</scope>
    <source>
        <strain evidence="6">S567_C10_BS</strain>
    </source>
</reference>
<evidence type="ECO:0000313" key="3">
    <source>
        <dbReference type="EMBL" id="CRP01786.1"/>
    </source>
</evidence>
<reference evidence="10" key="4">
    <citation type="submission" date="2017-05" db="EMBL/GenBank/DDBJ databases">
        <authorList>
            <person name="Giani T."/>
            <person name="Arena F."/>
            <person name="Pollini S."/>
            <person name="Di Pilato V."/>
            <person name="D'Andrea M.M."/>
            <person name="Henrici De Angelis L."/>
            <person name="Bassetti M."/>
            <person name="Rossolini G.M."/>
        </authorList>
    </citation>
    <scope>NUCLEOTIDE SEQUENCE [LARGE SCALE GENOMIC DNA]</scope>
    <source>
        <strain evidence="10">S567_C10_BS</strain>
    </source>
</reference>
<dbReference type="Proteomes" id="UP000284767">
    <property type="component" value="Unassembled WGS sequence"/>
</dbReference>
<feature type="signal peptide" evidence="1">
    <location>
        <begin position="1"/>
        <end position="20"/>
    </location>
</feature>
<keyword evidence="1" id="KW-0732">Signal</keyword>
<evidence type="ECO:0000313" key="6">
    <source>
        <dbReference type="EMBL" id="OTI56327.1"/>
    </source>
</evidence>
<organism evidence="6 10">
    <name type="scientific">Pseudomonas aeruginosa</name>
    <dbReference type="NCBI Taxonomy" id="287"/>
    <lineage>
        <taxon>Bacteria</taxon>
        <taxon>Pseudomonadati</taxon>
        <taxon>Pseudomonadota</taxon>
        <taxon>Gammaproteobacteria</taxon>
        <taxon>Pseudomonadales</taxon>
        <taxon>Pseudomonadaceae</taxon>
        <taxon>Pseudomonas</taxon>
    </lineage>
</organism>
<evidence type="ECO:0000313" key="11">
    <source>
        <dbReference type="Proteomes" id="UP000284767"/>
    </source>
</evidence>
<dbReference type="Pfam" id="PF19657">
    <property type="entry name" value="DUF6160"/>
    <property type="match status" value="1"/>
</dbReference>
<feature type="domain" description="DUF6160" evidence="2">
    <location>
        <begin position="3"/>
        <end position="74"/>
    </location>
</feature>
<evidence type="ECO:0000313" key="10">
    <source>
        <dbReference type="Proteomes" id="UP000194857"/>
    </source>
</evidence>
<reference evidence="9" key="1">
    <citation type="submission" date="2015-06" db="EMBL/GenBank/DDBJ databases">
        <authorList>
            <person name="Radhakrishnan Rajesh"/>
            <person name="Underwood Anthony"/>
            <person name="Al-Shahib Ali"/>
        </authorList>
    </citation>
    <scope>NUCLEOTIDE SEQUENCE [LARGE SCALE GENOMIC DNA]</scope>
    <source>
        <strain evidence="9">P19_London_7_VIM_2_05_10</strain>
    </source>
</reference>
<dbReference type="AlphaFoldDB" id="A0A072ZT70"/>
<dbReference type="EMBL" id="WOAD01000001">
    <property type="protein sequence ID" value="MUI33514.1"/>
    <property type="molecule type" value="Genomic_DNA"/>
</dbReference>
<accession>A0A072ZT70</accession>
<evidence type="ECO:0000313" key="5">
    <source>
        <dbReference type="EMBL" id="MZZ14615.1"/>
    </source>
</evidence>